<organism evidence="1 2">
    <name type="scientific">Meristemomyces frigidus</name>
    <dbReference type="NCBI Taxonomy" id="1508187"/>
    <lineage>
        <taxon>Eukaryota</taxon>
        <taxon>Fungi</taxon>
        <taxon>Dikarya</taxon>
        <taxon>Ascomycota</taxon>
        <taxon>Pezizomycotina</taxon>
        <taxon>Dothideomycetes</taxon>
        <taxon>Dothideomycetidae</taxon>
        <taxon>Mycosphaerellales</taxon>
        <taxon>Teratosphaeriaceae</taxon>
        <taxon>Meristemomyces</taxon>
    </lineage>
</organism>
<evidence type="ECO:0000313" key="2">
    <source>
        <dbReference type="Proteomes" id="UP001310890"/>
    </source>
</evidence>
<accession>A0AAN7TA32</accession>
<dbReference type="EMBL" id="JAVRRL010000103">
    <property type="protein sequence ID" value="KAK5107887.1"/>
    <property type="molecule type" value="Genomic_DNA"/>
</dbReference>
<dbReference type="Proteomes" id="UP001310890">
    <property type="component" value="Unassembled WGS sequence"/>
</dbReference>
<name>A0AAN7TA32_9PEZI</name>
<reference evidence="1" key="1">
    <citation type="submission" date="2023-08" db="EMBL/GenBank/DDBJ databases">
        <title>Black Yeasts Isolated from many extreme environments.</title>
        <authorList>
            <person name="Coleine C."/>
            <person name="Stajich J.E."/>
            <person name="Selbmann L."/>
        </authorList>
    </citation>
    <scope>NUCLEOTIDE SEQUENCE</scope>
    <source>
        <strain evidence="1">CCFEE 5401</strain>
    </source>
</reference>
<protein>
    <submittedName>
        <fullName evidence="1">Uncharacterized protein</fullName>
    </submittedName>
</protein>
<comment type="caution">
    <text evidence="1">The sequence shown here is derived from an EMBL/GenBank/DDBJ whole genome shotgun (WGS) entry which is preliminary data.</text>
</comment>
<sequence>MPRSRLTAVEERTGRCVELINNEHDAPGRFDDQPASPLFSTLPPEIRDIIWGFATAPYEDETKKFAETAYYYRPGRTASLKTETALLLTCRRVWLEANAMPMLQAEHSYYYRREAPDRRDPKWTANLTVQNRANFGHLHLFVQMCNIENLTAEPGKLRKYFLFTPAIAGDFQPRVFHCTVRHTDWWYWENDDPIYLHESWVQAMLNSPDLRSTQVFKLELETLDYKTDQLEPIVERIKALVSEEKATHIVDGQAVTTKFVLSDRQDSYTWQGPTNIDGKIFTRYDGKDRLIYHVVTLTWKLTFPSLPRAFVPQLRRAPRIPKNKTPDSPNLTAFYFAAHLPHLYHATTDRQFLSKRKRLEHPDGTTWHISDVTKASWHHRWIMLLAMQRCAEELQSVTERQAALEHENRRGLFEEEIQKSLRRQYADQWVAEGSLLRFVE</sequence>
<dbReference type="AlphaFoldDB" id="A0AAN7TA32"/>
<evidence type="ECO:0000313" key="1">
    <source>
        <dbReference type="EMBL" id="KAK5107887.1"/>
    </source>
</evidence>
<proteinExistence type="predicted"/>
<gene>
    <name evidence="1" type="ORF">LTR62_000597</name>
</gene>